<feature type="domain" description="Recombinase" evidence="1">
    <location>
        <begin position="5"/>
        <end position="92"/>
    </location>
</feature>
<organism evidence="2 3">
    <name type="scientific">Anaerobacillus alkalilacustris</name>
    <dbReference type="NCBI Taxonomy" id="393763"/>
    <lineage>
        <taxon>Bacteria</taxon>
        <taxon>Bacillati</taxon>
        <taxon>Bacillota</taxon>
        <taxon>Bacilli</taxon>
        <taxon>Bacillales</taxon>
        <taxon>Bacillaceae</taxon>
        <taxon>Anaerobacillus</taxon>
    </lineage>
</organism>
<dbReference type="PROSITE" id="PS51737">
    <property type="entry name" value="RECOMBINASE_DNA_BIND"/>
    <property type="match status" value="1"/>
</dbReference>
<evidence type="ECO:0000313" key="2">
    <source>
        <dbReference type="EMBL" id="OIJ17346.1"/>
    </source>
</evidence>
<proteinExistence type="predicted"/>
<dbReference type="GO" id="GO:0000150">
    <property type="term" value="F:DNA strand exchange activity"/>
    <property type="evidence" value="ECO:0007669"/>
    <property type="project" value="InterPro"/>
</dbReference>
<comment type="caution">
    <text evidence="2">The sequence shown here is derived from an EMBL/GenBank/DDBJ whole genome shotgun (WGS) entry which is preliminary data.</text>
</comment>
<dbReference type="EMBL" id="MLQR01000001">
    <property type="protein sequence ID" value="OIJ17346.1"/>
    <property type="molecule type" value="Genomic_DNA"/>
</dbReference>
<dbReference type="Pfam" id="PF07508">
    <property type="entry name" value="Recombinase"/>
    <property type="match status" value="1"/>
</dbReference>
<dbReference type="RefSeq" id="WP_071308071.1">
    <property type="nucleotide sequence ID" value="NZ_MLQR01000001.1"/>
</dbReference>
<evidence type="ECO:0000259" key="1">
    <source>
        <dbReference type="PROSITE" id="PS51737"/>
    </source>
</evidence>
<reference evidence="2 3" key="1">
    <citation type="submission" date="2016-10" db="EMBL/GenBank/DDBJ databases">
        <title>Draft genome sequences of four alkaliphilic bacteria belonging to the Anaerobacillus genus.</title>
        <authorList>
            <person name="Bassil N.M."/>
            <person name="Lloyd J.R."/>
        </authorList>
    </citation>
    <scope>NUCLEOTIDE SEQUENCE [LARGE SCALE GENOMIC DNA]</scope>
    <source>
        <strain evidence="2 3">DSM 18345</strain>
    </source>
</reference>
<dbReference type="OrthoDB" id="2188903at2"/>
<sequence length="143" mass="16378">MQHVPYGYKIENGKAVIDHEAASKIKELYRLYLSGLSLSNAAKVAGIKGYHSSIARILTNKHYLGDGYYPQIIDNDTFKQAETEKLRRAERLGRIREPSSKEENIKKYRFSMPTPKQLYDDPFIQSEYAYSLIESEVVKVGAE</sequence>
<dbReference type="Gene3D" id="3.90.1750.20">
    <property type="entry name" value="Putative Large Serine Recombinase, Chain B, Domain 2"/>
    <property type="match status" value="1"/>
</dbReference>
<dbReference type="GO" id="GO:0003677">
    <property type="term" value="F:DNA binding"/>
    <property type="evidence" value="ECO:0007669"/>
    <property type="project" value="InterPro"/>
</dbReference>
<gene>
    <name evidence="2" type="ORF">BKP37_02240</name>
</gene>
<dbReference type="Proteomes" id="UP000179524">
    <property type="component" value="Unassembled WGS sequence"/>
</dbReference>
<dbReference type="AlphaFoldDB" id="A0A1S2LYD5"/>
<accession>A0A1S2LYD5</accession>
<dbReference type="InterPro" id="IPR038109">
    <property type="entry name" value="DNA_bind_recomb_sf"/>
</dbReference>
<protein>
    <submittedName>
        <fullName evidence="2">Recombinase</fullName>
    </submittedName>
</protein>
<dbReference type="InterPro" id="IPR011109">
    <property type="entry name" value="DNA_bind_recombinase_dom"/>
</dbReference>
<keyword evidence="3" id="KW-1185">Reference proteome</keyword>
<name>A0A1S2LYD5_9BACI</name>
<evidence type="ECO:0000313" key="3">
    <source>
        <dbReference type="Proteomes" id="UP000179524"/>
    </source>
</evidence>